<dbReference type="AlphaFoldDB" id="A0A511R2B6"/>
<evidence type="ECO:0000256" key="4">
    <source>
        <dbReference type="ARBA" id="ARBA00022989"/>
    </source>
</evidence>
<evidence type="ECO:0000313" key="9">
    <source>
        <dbReference type="Proteomes" id="UP000321197"/>
    </source>
</evidence>
<dbReference type="EMBL" id="BJXL01000059">
    <property type="protein sequence ID" value="GEM83744.1"/>
    <property type="molecule type" value="Genomic_DNA"/>
</dbReference>
<dbReference type="InterPro" id="IPR032816">
    <property type="entry name" value="VTT_dom"/>
</dbReference>
<organism evidence="8 9">
    <name type="scientific">Meiothermus hypogaeus NBRC 106114</name>
    <dbReference type="NCBI Taxonomy" id="1227553"/>
    <lineage>
        <taxon>Bacteria</taxon>
        <taxon>Thermotogati</taxon>
        <taxon>Deinococcota</taxon>
        <taxon>Deinococci</taxon>
        <taxon>Thermales</taxon>
        <taxon>Thermaceae</taxon>
        <taxon>Meiothermus</taxon>
    </lineage>
</organism>
<keyword evidence="4 6" id="KW-1133">Transmembrane helix</keyword>
<name>A0A511R2B6_9DEIN</name>
<dbReference type="Proteomes" id="UP000321197">
    <property type="component" value="Unassembled WGS sequence"/>
</dbReference>
<dbReference type="InterPro" id="IPR015414">
    <property type="entry name" value="TMEM64"/>
</dbReference>
<feature type="transmembrane region" description="Helical" evidence="6">
    <location>
        <begin position="65"/>
        <end position="87"/>
    </location>
</feature>
<feature type="transmembrane region" description="Helical" evidence="6">
    <location>
        <begin position="217"/>
        <end position="238"/>
    </location>
</feature>
<keyword evidence="3 6" id="KW-0812">Transmembrane</keyword>
<evidence type="ECO:0000256" key="5">
    <source>
        <dbReference type="ARBA" id="ARBA00023136"/>
    </source>
</evidence>
<gene>
    <name evidence="8" type="ORF">MHY01S_19100</name>
</gene>
<evidence type="ECO:0000313" key="8">
    <source>
        <dbReference type="EMBL" id="GEM83744.1"/>
    </source>
</evidence>
<sequence>MVLILYVTLDFGMERLPASRPLPILPVFLTLLLLASALVGAYFVFPGFKERIDGVYGLLSGGNPQVLQAWVAGLGFWGPLSIIGLMIAQTLVSVVPMTLVMLISVLAFGPVVGGVLGWVGAIIAAILGYSLARLLGPVVVDRFVSEKIRLKVEEQVERYGPWAIIALRLSFVVPTDSVNFVAGLVRMHPLKFLLATSVGAAPVAVVVAWLGADFSRLGPFLLVATLVGLTALGGFIFYDQSRLRRKNESGKGESV</sequence>
<proteinExistence type="inferred from homology"/>
<feature type="transmembrane region" description="Helical" evidence="6">
    <location>
        <begin position="192"/>
        <end position="211"/>
    </location>
</feature>
<dbReference type="PANTHER" id="PTHR12677">
    <property type="entry name" value="GOLGI APPARATUS MEMBRANE PROTEIN TVP38-RELATED"/>
    <property type="match status" value="1"/>
</dbReference>
<comment type="similarity">
    <text evidence="6">Belongs to the TVP38/TMEM64 family.</text>
</comment>
<keyword evidence="2 6" id="KW-1003">Cell membrane</keyword>
<evidence type="ECO:0000256" key="3">
    <source>
        <dbReference type="ARBA" id="ARBA00022692"/>
    </source>
</evidence>
<comment type="subcellular location">
    <subcellularLocation>
        <location evidence="1 6">Cell membrane</location>
        <topology evidence="1 6">Multi-pass membrane protein</topology>
    </subcellularLocation>
</comment>
<comment type="caution">
    <text evidence="8">The sequence shown here is derived from an EMBL/GenBank/DDBJ whole genome shotgun (WGS) entry which is preliminary data.</text>
</comment>
<evidence type="ECO:0000256" key="2">
    <source>
        <dbReference type="ARBA" id="ARBA00022475"/>
    </source>
</evidence>
<feature type="transmembrane region" description="Helical" evidence="6">
    <location>
        <begin position="22"/>
        <end position="45"/>
    </location>
</feature>
<keyword evidence="5 6" id="KW-0472">Membrane</keyword>
<evidence type="ECO:0000259" key="7">
    <source>
        <dbReference type="Pfam" id="PF09335"/>
    </source>
</evidence>
<reference evidence="8 9" key="1">
    <citation type="submission" date="2019-07" db="EMBL/GenBank/DDBJ databases">
        <title>Whole genome shotgun sequence of Meiothermus hypogaeus NBRC 106114.</title>
        <authorList>
            <person name="Hosoyama A."/>
            <person name="Uohara A."/>
            <person name="Ohji S."/>
            <person name="Ichikawa N."/>
        </authorList>
    </citation>
    <scope>NUCLEOTIDE SEQUENCE [LARGE SCALE GENOMIC DNA]</scope>
    <source>
        <strain evidence="8 9">NBRC 106114</strain>
    </source>
</reference>
<feature type="domain" description="VTT" evidence="7">
    <location>
        <begin position="95"/>
        <end position="212"/>
    </location>
</feature>
<accession>A0A511R2B6</accession>
<evidence type="ECO:0000256" key="1">
    <source>
        <dbReference type="ARBA" id="ARBA00004651"/>
    </source>
</evidence>
<feature type="transmembrane region" description="Helical" evidence="6">
    <location>
        <begin position="99"/>
        <end position="132"/>
    </location>
</feature>
<evidence type="ECO:0000256" key="6">
    <source>
        <dbReference type="RuleBase" id="RU366058"/>
    </source>
</evidence>
<dbReference type="PANTHER" id="PTHR12677:SF59">
    <property type="entry name" value="GOLGI APPARATUS MEMBRANE PROTEIN TVP38-RELATED"/>
    <property type="match status" value="1"/>
</dbReference>
<dbReference type="Pfam" id="PF09335">
    <property type="entry name" value="VTT_dom"/>
    <property type="match status" value="1"/>
</dbReference>
<dbReference type="GO" id="GO:0005886">
    <property type="term" value="C:plasma membrane"/>
    <property type="evidence" value="ECO:0007669"/>
    <property type="project" value="UniProtKB-SubCell"/>
</dbReference>
<protein>
    <recommendedName>
        <fullName evidence="6">TVP38/TMEM64 family membrane protein</fullName>
    </recommendedName>
</protein>